<feature type="region of interest" description="Disordered" evidence="12">
    <location>
        <begin position="32"/>
        <end position="52"/>
    </location>
</feature>
<organism evidence="14 15">
    <name type="scientific">Dendryphion nanum</name>
    <dbReference type="NCBI Taxonomy" id="256645"/>
    <lineage>
        <taxon>Eukaryota</taxon>
        <taxon>Fungi</taxon>
        <taxon>Dikarya</taxon>
        <taxon>Ascomycota</taxon>
        <taxon>Pezizomycotina</taxon>
        <taxon>Dothideomycetes</taxon>
        <taxon>Pleosporomycetidae</taxon>
        <taxon>Pleosporales</taxon>
        <taxon>Torulaceae</taxon>
        <taxon>Dendryphion</taxon>
    </lineage>
</organism>
<dbReference type="SUPFAM" id="SSF50129">
    <property type="entry name" value="GroES-like"/>
    <property type="match status" value="1"/>
</dbReference>
<dbReference type="GO" id="GO:0003939">
    <property type="term" value="F:L-iditol 2-dehydrogenase (NAD+) activity"/>
    <property type="evidence" value="ECO:0007669"/>
    <property type="project" value="TreeGrafter"/>
</dbReference>
<comment type="caution">
    <text evidence="14">The sequence shown here is derived from an EMBL/GenBank/DDBJ whole genome shotgun (WGS) entry which is preliminary data.</text>
</comment>
<dbReference type="Pfam" id="PF00107">
    <property type="entry name" value="ADH_zinc_N"/>
    <property type="match status" value="1"/>
</dbReference>
<evidence type="ECO:0000256" key="2">
    <source>
        <dbReference type="ARBA" id="ARBA00008072"/>
    </source>
</evidence>
<keyword evidence="5" id="KW-0560">Oxidoreductase</keyword>
<evidence type="ECO:0000256" key="10">
    <source>
        <dbReference type="ARBA" id="ARBA00030139"/>
    </source>
</evidence>
<dbReference type="GO" id="GO:0046526">
    <property type="term" value="F:D-xylulose reductase activity"/>
    <property type="evidence" value="ECO:0007669"/>
    <property type="project" value="UniProtKB-EC"/>
</dbReference>
<dbReference type="PANTHER" id="PTHR43161:SF9">
    <property type="entry name" value="SORBITOL DEHYDROGENASE"/>
    <property type="match status" value="1"/>
</dbReference>
<dbReference type="InterPro" id="IPR045306">
    <property type="entry name" value="SDH-like"/>
</dbReference>
<comment type="similarity">
    <text evidence="2 11">Belongs to the zinc-containing alcohol dehydrogenase family.</text>
</comment>
<dbReference type="InterPro" id="IPR013154">
    <property type="entry name" value="ADH-like_N"/>
</dbReference>
<gene>
    <name evidence="14" type="ORF">B0J11DRAFT_574564</name>
</gene>
<dbReference type="InterPro" id="IPR011032">
    <property type="entry name" value="GroES-like_sf"/>
</dbReference>
<dbReference type="SMART" id="SM00829">
    <property type="entry name" value="PKS_ER"/>
    <property type="match status" value="1"/>
</dbReference>
<dbReference type="SUPFAM" id="SSF51735">
    <property type="entry name" value="NAD(P)-binding Rossmann-fold domains"/>
    <property type="match status" value="1"/>
</dbReference>
<dbReference type="GO" id="GO:0008270">
    <property type="term" value="F:zinc ion binding"/>
    <property type="evidence" value="ECO:0007669"/>
    <property type="project" value="InterPro"/>
</dbReference>
<dbReference type="Gene3D" id="3.40.50.720">
    <property type="entry name" value="NAD(P)-binding Rossmann-like Domain"/>
    <property type="match status" value="1"/>
</dbReference>
<dbReference type="PANTHER" id="PTHR43161">
    <property type="entry name" value="SORBITOL DEHYDROGENASE"/>
    <property type="match status" value="1"/>
</dbReference>
<comment type="pathway">
    <text evidence="8">Carbohydrate degradation; L-arabinose degradation via L-arabinitol; D-xylulose 5-phosphate from L-arabinose (fungal route): step 4/5.</text>
</comment>
<keyword evidence="3 11" id="KW-0479">Metal-binding</keyword>
<accession>A0A9P9IYL3</accession>
<evidence type="ECO:0000256" key="4">
    <source>
        <dbReference type="ARBA" id="ARBA00022833"/>
    </source>
</evidence>
<keyword evidence="4 11" id="KW-0862">Zinc</keyword>
<evidence type="ECO:0000256" key="9">
    <source>
        <dbReference type="ARBA" id="ARBA00026119"/>
    </source>
</evidence>
<dbReference type="GO" id="GO:0008757">
    <property type="term" value="F:S-adenosylmethionine-dependent methyltransferase activity"/>
    <property type="evidence" value="ECO:0007669"/>
    <property type="project" value="UniProtKB-ARBA"/>
</dbReference>
<evidence type="ECO:0000256" key="7">
    <source>
        <dbReference type="ARBA" id="ARBA00024843"/>
    </source>
</evidence>
<dbReference type="AlphaFoldDB" id="A0A9P9IYL3"/>
<feature type="domain" description="Enoyl reductase (ER)" evidence="13">
    <location>
        <begin position="343"/>
        <end position="680"/>
    </location>
</feature>
<sequence>MTLIDVLDLPQLYTKPSAEALLDTLALLTSAPPSWDPKDTEQDIGKVQHQRESVKVNPEGVARYLTSIVGNSLKWIEDDELKEEIWNQASMRLSERSGRTAMSALTRTFRIPSPTGAFDIAIHEPTLTGDDLGLKTWAASYLLAKRLHTLQSEFIKTVSHPLVLELGAGTGLVGLAMAGLGADVVLTDLPSIYQNLARNAKDNLETITQNGGRTRSGILDWTDPTSLRIYTDHVDIEGSEGVLLDTKFPLILAADSLYSPEHPRWLVDTIETWLSDDPIARVIVEFPLRNAYLPEVQDFRERMQRIGLKILEEGQEQGYDDWGSTVGEQDGDDRALNPSFVLQSPNNISYEDRPIPELRSSYDVLVKPRWTGICGSDVHYWVHGRIGSFIVESPMVLGHESAGIISAIGDKVTTLKVGDRVAMEPGVPCRRCIRCKEGKYNLCPDMAFAATPPYDGTLARYYTLPEDYCYKLPESMSLEEGALMEPTAVGVHIVRQASVKPGDSVVVFGAGPVGLLCCAVAKAYGATKIITVDINQERVDFALKYAATHSFVSERVSAEENAKRLIKEADLGRGADIIIDASGAEPCIQTAIHALRQGGTYIQGGMGKPDINFPIMAMCAKELNVKGSFRYGSGDYQTAIDLVTTGRISVKELITNKVKFDEAENAFADVKAGKGIKILIEGPEE</sequence>
<evidence type="ECO:0000256" key="11">
    <source>
        <dbReference type="RuleBase" id="RU361277"/>
    </source>
</evidence>
<evidence type="ECO:0000259" key="13">
    <source>
        <dbReference type="SMART" id="SM00829"/>
    </source>
</evidence>
<protein>
    <recommendedName>
        <fullName evidence="9">D-xylulose reductase</fullName>
        <ecNumber evidence="9">1.1.1.9</ecNumber>
    </recommendedName>
    <alternativeName>
        <fullName evidence="10">Xylitol dehydrogenase A</fullName>
    </alternativeName>
</protein>
<dbReference type="Pfam" id="PF08240">
    <property type="entry name" value="ADH_N"/>
    <property type="match status" value="1"/>
</dbReference>
<dbReference type="EMBL" id="JAGMWT010000001">
    <property type="protein sequence ID" value="KAH7138602.1"/>
    <property type="molecule type" value="Genomic_DNA"/>
</dbReference>
<evidence type="ECO:0000256" key="3">
    <source>
        <dbReference type="ARBA" id="ARBA00022723"/>
    </source>
</evidence>
<dbReference type="GO" id="GO:0006062">
    <property type="term" value="P:sorbitol catabolic process"/>
    <property type="evidence" value="ECO:0007669"/>
    <property type="project" value="TreeGrafter"/>
</dbReference>
<dbReference type="Pfam" id="PF10294">
    <property type="entry name" value="Methyltransf_16"/>
    <property type="match status" value="1"/>
</dbReference>
<dbReference type="InterPro" id="IPR020843">
    <property type="entry name" value="ER"/>
</dbReference>
<dbReference type="InterPro" id="IPR002328">
    <property type="entry name" value="ADH_Zn_CS"/>
</dbReference>
<evidence type="ECO:0000256" key="6">
    <source>
        <dbReference type="ARBA" id="ARBA00023027"/>
    </source>
</evidence>
<name>A0A9P9IYL3_9PLEO</name>
<dbReference type="Gene3D" id="3.40.50.150">
    <property type="entry name" value="Vaccinia Virus protein VP39"/>
    <property type="match status" value="1"/>
</dbReference>
<dbReference type="Gene3D" id="3.90.180.10">
    <property type="entry name" value="Medium-chain alcohol dehydrogenases, catalytic domain"/>
    <property type="match status" value="1"/>
</dbReference>
<dbReference type="InterPro" id="IPR036291">
    <property type="entry name" value="NAD(P)-bd_dom_sf"/>
</dbReference>
<dbReference type="OrthoDB" id="3941538at2759"/>
<dbReference type="InterPro" id="IPR029063">
    <property type="entry name" value="SAM-dependent_MTases_sf"/>
</dbReference>
<feature type="compositionally biased region" description="Basic and acidic residues" evidence="12">
    <location>
        <begin position="36"/>
        <end position="52"/>
    </location>
</feature>
<dbReference type="FunFam" id="3.40.50.720:FF:000068">
    <property type="entry name" value="Sorbitol dehydrogenase"/>
    <property type="match status" value="1"/>
</dbReference>
<reference evidence="14" key="1">
    <citation type="journal article" date="2021" name="Nat. Commun.">
        <title>Genetic determinants of endophytism in the Arabidopsis root mycobiome.</title>
        <authorList>
            <person name="Mesny F."/>
            <person name="Miyauchi S."/>
            <person name="Thiergart T."/>
            <person name="Pickel B."/>
            <person name="Atanasova L."/>
            <person name="Karlsson M."/>
            <person name="Huettel B."/>
            <person name="Barry K.W."/>
            <person name="Haridas S."/>
            <person name="Chen C."/>
            <person name="Bauer D."/>
            <person name="Andreopoulos W."/>
            <person name="Pangilinan J."/>
            <person name="LaButti K."/>
            <person name="Riley R."/>
            <person name="Lipzen A."/>
            <person name="Clum A."/>
            <person name="Drula E."/>
            <person name="Henrissat B."/>
            <person name="Kohler A."/>
            <person name="Grigoriev I.V."/>
            <person name="Martin F.M."/>
            <person name="Hacquard S."/>
        </authorList>
    </citation>
    <scope>NUCLEOTIDE SEQUENCE</scope>
    <source>
        <strain evidence="14">MPI-CAGE-CH-0243</strain>
    </source>
</reference>
<comment type="function">
    <text evidence="7">Xylitol dehydrogenase which catalyzes the conversion of xylitol to D-xylulose. Xylose is a major component of hemicelluloses such as xylan. Most fungi utilize D-xylose via three enzymatic reactions, xylose reductase (XR), xylitol dehydrogenase (XDH), and xylulokinase, to form xylulose 5-phosphate, which enters pentose phosphate pathway.</text>
</comment>
<dbReference type="Proteomes" id="UP000700596">
    <property type="component" value="Unassembled WGS sequence"/>
</dbReference>
<dbReference type="SUPFAM" id="SSF53335">
    <property type="entry name" value="S-adenosyl-L-methionine-dependent methyltransferases"/>
    <property type="match status" value="1"/>
</dbReference>
<evidence type="ECO:0000256" key="1">
    <source>
        <dbReference type="ARBA" id="ARBA00001947"/>
    </source>
</evidence>
<evidence type="ECO:0000256" key="5">
    <source>
        <dbReference type="ARBA" id="ARBA00023002"/>
    </source>
</evidence>
<dbReference type="EC" id="1.1.1.9" evidence="9"/>
<dbReference type="InterPro" id="IPR019410">
    <property type="entry name" value="Methyltransf_16"/>
</dbReference>
<proteinExistence type="inferred from homology"/>
<evidence type="ECO:0000313" key="14">
    <source>
        <dbReference type="EMBL" id="KAH7138602.1"/>
    </source>
</evidence>
<comment type="cofactor">
    <cofactor evidence="1 11">
        <name>Zn(2+)</name>
        <dbReference type="ChEBI" id="CHEBI:29105"/>
    </cofactor>
</comment>
<dbReference type="PROSITE" id="PS00059">
    <property type="entry name" value="ADH_ZINC"/>
    <property type="match status" value="1"/>
</dbReference>
<dbReference type="InterPro" id="IPR013149">
    <property type="entry name" value="ADH-like_C"/>
</dbReference>
<keyword evidence="6" id="KW-0520">NAD</keyword>
<evidence type="ECO:0000256" key="8">
    <source>
        <dbReference type="ARBA" id="ARBA00025713"/>
    </source>
</evidence>
<keyword evidence="15" id="KW-1185">Reference proteome</keyword>
<evidence type="ECO:0000256" key="12">
    <source>
        <dbReference type="SAM" id="MobiDB-lite"/>
    </source>
</evidence>
<evidence type="ECO:0000313" key="15">
    <source>
        <dbReference type="Proteomes" id="UP000700596"/>
    </source>
</evidence>
<dbReference type="CDD" id="cd05285">
    <property type="entry name" value="sorbitol_DH"/>
    <property type="match status" value="1"/>
</dbReference>